<dbReference type="Gene3D" id="2.40.160.60">
    <property type="entry name" value="Outer membrane protein transport protein (OMPP1/FadL/TodX)"/>
    <property type="match status" value="2"/>
</dbReference>
<organism evidence="3 4">
    <name type="scientific">Emticicia aquatilis</name>
    <dbReference type="NCBI Taxonomy" id="1537369"/>
    <lineage>
        <taxon>Bacteria</taxon>
        <taxon>Pseudomonadati</taxon>
        <taxon>Bacteroidota</taxon>
        <taxon>Cytophagia</taxon>
        <taxon>Cytophagales</taxon>
        <taxon>Leadbetterellaceae</taxon>
        <taxon>Emticicia</taxon>
    </lineage>
</organism>
<reference evidence="3" key="2">
    <citation type="submission" date="2020-09" db="EMBL/GenBank/DDBJ databases">
        <authorList>
            <person name="Sun Q."/>
            <person name="Zhou Y."/>
        </authorList>
    </citation>
    <scope>NUCLEOTIDE SEQUENCE</scope>
    <source>
        <strain evidence="3">CGMCC 1.15958</strain>
    </source>
</reference>
<dbReference type="InterPro" id="IPR047799">
    <property type="entry name" value="T9SS_OM_PorV"/>
</dbReference>
<evidence type="ECO:0000259" key="2">
    <source>
        <dbReference type="Pfam" id="PF19572"/>
    </source>
</evidence>
<comment type="caution">
    <text evidence="3">The sequence shown here is derived from an EMBL/GenBank/DDBJ whole genome shotgun (WGS) entry which is preliminary data.</text>
</comment>
<gene>
    <name evidence="3" type="primary">porV</name>
    <name evidence="3" type="ORF">GCM10011514_10500</name>
</gene>
<dbReference type="Proteomes" id="UP000609064">
    <property type="component" value="Unassembled WGS sequence"/>
</dbReference>
<dbReference type="Pfam" id="PF19572">
    <property type="entry name" value="PorV"/>
    <property type="match status" value="1"/>
</dbReference>
<dbReference type="EMBL" id="BMKK01000002">
    <property type="protein sequence ID" value="GGD48355.1"/>
    <property type="molecule type" value="Genomic_DNA"/>
</dbReference>
<name>A0A916YK32_9BACT</name>
<evidence type="ECO:0000313" key="3">
    <source>
        <dbReference type="EMBL" id="GGD48355.1"/>
    </source>
</evidence>
<keyword evidence="1" id="KW-0732">Signal</keyword>
<keyword evidence="4" id="KW-1185">Reference proteome</keyword>
<dbReference type="NCBIfam" id="NF033710">
    <property type="entry name" value="T9SS_OM_PorV"/>
    <property type="match status" value="1"/>
</dbReference>
<feature type="signal peptide" evidence="1">
    <location>
        <begin position="1"/>
        <end position="19"/>
    </location>
</feature>
<proteinExistence type="predicted"/>
<accession>A0A916YK32</accession>
<sequence length="387" mass="43529">MKNLKMVGLLFLASLQSMAQVYTPVNENRILVGAFPFQNFTYDARSAALGEAGIAISPDGNSALMNPAKLVFLNNTRIKDSTEKAKNNGISLHYTPYYRNLIQGMNLYALNLFQAKGKTAFGFSAKYFDAGSVEIYGDNRVFIQNFQSKELSINGFYSLKLRRNNSFSVGLKYIYSNLSARSTTRNVTTRPVNAIAGDLHFYHDGRNTKKRWLNYGVSLSNIGGKVSYGDYNKRTFQPTLLKIGAAQNFIFGKKQNVLMFTVDANKLLVPTPSVRNSNNEIITGRNEENITGIGTIFQSWGTAPNGLRETMREITFSFGTEFRFRESLYARAGYYTQNKRKGDIHYFTLGLGGKFKGFGLDLAYLIPNKRNKVLSNTFRVSLNYSLF</sequence>
<dbReference type="SUPFAM" id="SSF56935">
    <property type="entry name" value="Porins"/>
    <property type="match status" value="1"/>
</dbReference>
<reference evidence="3" key="1">
    <citation type="journal article" date="2014" name="Int. J. Syst. Evol. Microbiol.">
        <title>Complete genome sequence of Corynebacterium casei LMG S-19264T (=DSM 44701T), isolated from a smear-ripened cheese.</title>
        <authorList>
            <consortium name="US DOE Joint Genome Institute (JGI-PGF)"/>
            <person name="Walter F."/>
            <person name="Albersmeier A."/>
            <person name="Kalinowski J."/>
            <person name="Ruckert C."/>
        </authorList>
    </citation>
    <scope>NUCLEOTIDE SEQUENCE</scope>
    <source>
        <strain evidence="3">CGMCC 1.15958</strain>
    </source>
</reference>
<dbReference type="InterPro" id="IPR045741">
    <property type="entry name" value="PorV"/>
</dbReference>
<dbReference type="NCBIfam" id="NF033709">
    <property type="entry name" value="PorV_fam"/>
    <property type="match status" value="1"/>
</dbReference>
<dbReference type="RefSeq" id="WP_188764990.1">
    <property type="nucleotide sequence ID" value="NZ_BMKK01000002.1"/>
</dbReference>
<feature type="chain" id="PRO_5036766132" description="Type IX secretion system protein PorV domain-containing protein" evidence="1">
    <location>
        <begin position="20"/>
        <end position="387"/>
    </location>
</feature>
<evidence type="ECO:0000256" key="1">
    <source>
        <dbReference type="SAM" id="SignalP"/>
    </source>
</evidence>
<dbReference type="AlphaFoldDB" id="A0A916YK32"/>
<evidence type="ECO:0000313" key="4">
    <source>
        <dbReference type="Proteomes" id="UP000609064"/>
    </source>
</evidence>
<protein>
    <recommendedName>
        <fullName evidence="2">Type IX secretion system protein PorV domain-containing protein</fullName>
    </recommendedName>
</protein>
<feature type="domain" description="Type IX secretion system protein PorV" evidence="2">
    <location>
        <begin position="26"/>
        <end position="273"/>
    </location>
</feature>